<feature type="transmembrane region" description="Helical" evidence="4">
    <location>
        <begin position="20"/>
        <end position="48"/>
    </location>
</feature>
<feature type="transmembrane region" description="Helical" evidence="4">
    <location>
        <begin position="130"/>
        <end position="148"/>
    </location>
</feature>
<keyword evidence="4" id="KW-0472">Membrane</keyword>
<protein>
    <recommendedName>
        <fullName evidence="1">undecaprenyl-diphosphate phosphatase</fullName>
        <ecNumber evidence="1">3.6.1.27</ecNumber>
    </recommendedName>
    <alternativeName>
        <fullName evidence="2">Undecaprenyl pyrophosphate phosphatase</fullName>
    </alternativeName>
</protein>
<evidence type="ECO:0000259" key="5">
    <source>
        <dbReference type="SMART" id="SM00014"/>
    </source>
</evidence>
<dbReference type="PANTHER" id="PTHR14969">
    <property type="entry name" value="SPHINGOSINE-1-PHOSPHATE PHOSPHOHYDROLASE"/>
    <property type="match status" value="1"/>
</dbReference>
<comment type="caution">
    <text evidence="6">The sequence shown here is derived from an EMBL/GenBank/DDBJ whole genome shotgun (WGS) entry which is preliminary data.</text>
</comment>
<dbReference type="SUPFAM" id="SSF48317">
    <property type="entry name" value="Acid phosphatase/Vanadium-dependent haloperoxidase"/>
    <property type="match status" value="1"/>
</dbReference>
<dbReference type="EMBL" id="QNRL01000002">
    <property type="protein sequence ID" value="RBP13405.1"/>
    <property type="molecule type" value="Genomic_DNA"/>
</dbReference>
<evidence type="ECO:0000256" key="4">
    <source>
        <dbReference type="SAM" id="Phobius"/>
    </source>
</evidence>
<feature type="domain" description="Phosphatidic acid phosphatase type 2/haloperoxidase" evidence="5">
    <location>
        <begin position="61"/>
        <end position="169"/>
    </location>
</feature>
<keyword evidence="7" id="KW-1185">Reference proteome</keyword>
<evidence type="ECO:0000256" key="3">
    <source>
        <dbReference type="ARBA" id="ARBA00047594"/>
    </source>
</evidence>
<evidence type="ECO:0000256" key="1">
    <source>
        <dbReference type="ARBA" id="ARBA00012374"/>
    </source>
</evidence>
<dbReference type="RefSeq" id="WP_108474646.1">
    <property type="nucleotide sequence ID" value="NZ_CBDDNA010000004.1"/>
</dbReference>
<dbReference type="PANTHER" id="PTHR14969:SF13">
    <property type="entry name" value="AT30094P"/>
    <property type="match status" value="1"/>
</dbReference>
<dbReference type="SMART" id="SM00014">
    <property type="entry name" value="acidPPc"/>
    <property type="match status" value="1"/>
</dbReference>
<dbReference type="InterPro" id="IPR036938">
    <property type="entry name" value="PAP2/HPO_sf"/>
</dbReference>
<dbReference type="NCBIfam" id="NF008813">
    <property type="entry name" value="PRK11837.1"/>
    <property type="match status" value="1"/>
</dbReference>
<evidence type="ECO:0000313" key="6">
    <source>
        <dbReference type="EMBL" id="RBP13405.1"/>
    </source>
</evidence>
<dbReference type="Gene3D" id="1.20.144.10">
    <property type="entry name" value="Phosphatidic acid phosphatase type 2/haloperoxidase"/>
    <property type="match status" value="1"/>
</dbReference>
<feature type="transmembrane region" description="Helical" evidence="4">
    <location>
        <begin position="60"/>
        <end position="82"/>
    </location>
</feature>
<reference evidence="6 7" key="1">
    <citation type="submission" date="2018-06" db="EMBL/GenBank/DDBJ databases">
        <title>Genomic Encyclopedia of Type Strains, Phase IV (KMG-IV): sequencing the most valuable type-strain genomes for metagenomic binning, comparative biology and taxonomic classification.</title>
        <authorList>
            <person name="Goeker M."/>
        </authorList>
    </citation>
    <scope>NUCLEOTIDE SEQUENCE [LARGE SCALE GENOMIC DNA]</scope>
    <source>
        <strain evidence="6 7">DSM 27453</strain>
    </source>
</reference>
<name>A0ABX9G3I1_9ENTR</name>
<organism evidence="6 7">
    <name type="scientific">Pseudocitrobacter faecalis</name>
    <dbReference type="NCBI Taxonomy" id="1398493"/>
    <lineage>
        <taxon>Bacteria</taxon>
        <taxon>Pseudomonadati</taxon>
        <taxon>Pseudomonadota</taxon>
        <taxon>Gammaproteobacteria</taxon>
        <taxon>Enterobacterales</taxon>
        <taxon>Enterobacteriaceae</taxon>
        <taxon>Pseudocitrobacter</taxon>
    </lineage>
</organism>
<gene>
    <name evidence="6" type="ORF">DFQ50_102138</name>
</gene>
<dbReference type="InterPro" id="IPR000326">
    <property type="entry name" value="PAP2/HPO"/>
</dbReference>
<keyword evidence="4" id="KW-0812">Transmembrane</keyword>
<evidence type="ECO:0000256" key="2">
    <source>
        <dbReference type="ARBA" id="ARBA00032707"/>
    </source>
</evidence>
<comment type="catalytic activity">
    <reaction evidence="3">
        <text>di-trans,octa-cis-undecaprenyl diphosphate + H2O = di-trans,octa-cis-undecaprenyl phosphate + phosphate + H(+)</text>
        <dbReference type="Rhea" id="RHEA:28094"/>
        <dbReference type="ChEBI" id="CHEBI:15377"/>
        <dbReference type="ChEBI" id="CHEBI:15378"/>
        <dbReference type="ChEBI" id="CHEBI:43474"/>
        <dbReference type="ChEBI" id="CHEBI:58405"/>
        <dbReference type="ChEBI" id="CHEBI:60392"/>
        <dbReference type="EC" id="3.6.1.27"/>
    </reaction>
</comment>
<proteinExistence type="predicted"/>
<accession>A0ABX9G3I1</accession>
<evidence type="ECO:0000313" key="7">
    <source>
        <dbReference type="Proteomes" id="UP000253201"/>
    </source>
</evidence>
<dbReference type="EC" id="3.6.1.27" evidence="1"/>
<keyword evidence="4" id="KW-1133">Transmembrane helix</keyword>
<dbReference type="InterPro" id="IPR033879">
    <property type="entry name" value="UPP_Pase"/>
</dbReference>
<dbReference type="Pfam" id="PF01569">
    <property type="entry name" value="PAP2"/>
    <property type="match status" value="1"/>
</dbReference>
<feature type="transmembrane region" description="Helical" evidence="4">
    <location>
        <begin position="154"/>
        <end position="172"/>
    </location>
</feature>
<dbReference type="Proteomes" id="UP000253201">
    <property type="component" value="Unassembled WGS sequence"/>
</dbReference>
<sequence>MLETLNHQLFALLNATPASAQWLISLATFIARDLISIVPFLAAALWLWGPKQQVCAQRQLVVKTALAIVVALTLSWVVGHLFPHDRPFVDGVGYNFLPHAADDSFPSDHGTVIFTFALAFLFWHRLWSGAVLMVIAGAIAWSRVYLGVHWPIDMLGGFLSGLIGCLTSQMLWHHFGSQIYQRLQSLYRMLFSLPIRKGWVRD</sequence>
<dbReference type="CDD" id="cd03385">
    <property type="entry name" value="PAP2_BcrC_like"/>
    <property type="match status" value="1"/>
</dbReference>